<name>A0A0M9EQ13_FUSLA</name>
<gene>
    <name evidence="1" type="ORF">FLAG1_09627</name>
</gene>
<dbReference type="Proteomes" id="UP000037904">
    <property type="component" value="Unassembled WGS sequence"/>
</dbReference>
<comment type="caution">
    <text evidence="1">The sequence shown here is derived from an EMBL/GenBank/DDBJ whole genome shotgun (WGS) entry which is preliminary data.</text>
</comment>
<reference evidence="1 2" key="1">
    <citation type="submission" date="2015-04" db="EMBL/GenBank/DDBJ databases">
        <title>The draft genome sequence of Fusarium langsethiae, a T-2/HT-2 mycotoxin producer.</title>
        <authorList>
            <person name="Lysoe E."/>
            <person name="Divon H.H."/>
            <person name="Terzi V."/>
            <person name="Orru L."/>
            <person name="Lamontanara A."/>
            <person name="Kolseth A.-K."/>
            <person name="Frandsen R.J."/>
            <person name="Nielsen K."/>
            <person name="Thrane U."/>
        </authorList>
    </citation>
    <scope>NUCLEOTIDE SEQUENCE [LARGE SCALE GENOMIC DNA]</scope>
    <source>
        <strain evidence="1 2">Fl201059</strain>
    </source>
</reference>
<evidence type="ECO:0000313" key="2">
    <source>
        <dbReference type="Proteomes" id="UP000037904"/>
    </source>
</evidence>
<dbReference type="AlphaFoldDB" id="A0A0M9EQ13"/>
<keyword evidence="2" id="KW-1185">Reference proteome</keyword>
<proteinExistence type="predicted"/>
<protein>
    <submittedName>
        <fullName evidence="1">Uncharacterized protein</fullName>
    </submittedName>
</protein>
<evidence type="ECO:0000313" key="1">
    <source>
        <dbReference type="EMBL" id="KPA37558.1"/>
    </source>
</evidence>
<accession>A0A0M9EQ13</accession>
<organism evidence="1 2">
    <name type="scientific">Fusarium langsethiae</name>
    <dbReference type="NCBI Taxonomy" id="179993"/>
    <lineage>
        <taxon>Eukaryota</taxon>
        <taxon>Fungi</taxon>
        <taxon>Dikarya</taxon>
        <taxon>Ascomycota</taxon>
        <taxon>Pezizomycotina</taxon>
        <taxon>Sordariomycetes</taxon>
        <taxon>Hypocreomycetidae</taxon>
        <taxon>Hypocreales</taxon>
        <taxon>Nectriaceae</taxon>
        <taxon>Fusarium</taxon>
    </lineage>
</organism>
<sequence length="218" mass="23906">MGEGRHSMEARDVQAHGKLASASRIQANCQASDLLFQWIKLGRTLMESPKNVQTRFCLCLQILGLTLLEEYHGGTADNLLSLGERDILSDLFDIDDKEYESLASLGRDDMNLGFHSSALIWILLEGVGGANADPQRKLIDSRYSTEQNQIIFGAAVNVRGPRSTVGVDILALHKALSQSRLCVGDQLPLSAVRDLLETCNKAIEQDWIVIDTVPVMAG</sequence>
<dbReference type="EMBL" id="JXCE01000394">
    <property type="protein sequence ID" value="KPA37558.1"/>
    <property type="molecule type" value="Genomic_DNA"/>
</dbReference>